<dbReference type="EMBL" id="GBYB01006353">
    <property type="protein sequence ID" value="JAG76120.1"/>
    <property type="molecule type" value="Transcribed_RNA"/>
</dbReference>
<protein>
    <submittedName>
        <fullName evidence="5">Neuroguidin isoform X1</fullName>
    </submittedName>
    <submittedName>
        <fullName evidence="3">Ngdn-a protein</fullName>
    </submittedName>
</protein>
<evidence type="ECO:0000256" key="2">
    <source>
        <dbReference type="SAM" id="MobiDB-lite"/>
    </source>
</evidence>
<dbReference type="InterPro" id="IPR007146">
    <property type="entry name" value="Sas10/Utp3/C1D"/>
</dbReference>
<comment type="similarity">
    <text evidence="1">Belongs to the SAS10 family.</text>
</comment>
<keyword evidence="4" id="KW-1185">Reference proteome</keyword>
<dbReference type="Proteomes" id="UP000694866">
    <property type="component" value="Unplaced"/>
</dbReference>
<accession>A0A9R1SVM2</accession>
<dbReference type="PANTHER" id="PTHR13237:SF9">
    <property type="entry name" value="NEUROGUIDIN"/>
    <property type="match status" value="1"/>
</dbReference>
<organism evidence="3">
    <name type="scientific">Fopius arisanus</name>
    <dbReference type="NCBI Taxonomy" id="64838"/>
    <lineage>
        <taxon>Eukaryota</taxon>
        <taxon>Metazoa</taxon>
        <taxon>Ecdysozoa</taxon>
        <taxon>Arthropoda</taxon>
        <taxon>Hexapoda</taxon>
        <taxon>Insecta</taxon>
        <taxon>Pterygota</taxon>
        <taxon>Neoptera</taxon>
        <taxon>Endopterygota</taxon>
        <taxon>Hymenoptera</taxon>
        <taxon>Apocrita</taxon>
        <taxon>Ichneumonoidea</taxon>
        <taxon>Braconidae</taxon>
        <taxon>Opiinae</taxon>
        <taxon>Fopius</taxon>
    </lineage>
</organism>
<accession>A0A0C9PXX2</accession>
<name>A0A0C9PXX2_9HYME</name>
<dbReference type="GeneID" id="105263440"/>
<proteinExistence type="inferred from homology"/>
<feature type="region of interest" description="Disordered" evidence="2">
    <location>
        <begin position="145"/>
        <end position="168"/>
    </location>
</feature>
<gene>
    <name evidence="3" type="primary">ngdn-a</name>
    <name evidence="5" type="synonym">LOC105263440</name>
    <name evidence="3" type="ORF">g.28654</name>
</gene>
<feature type="region of interest" description="Disordered" evidence="2">
    <location>
        <begin position="276"/>
        <end position="304"/>
    </location>
</feature>
<dbReference type="OrthoDB" id="203440at2759"/>
<dbReference type="GO" id="GO:0000462">
    <property type="term" value="P:maturation of SSU-rRNA from tricistronic rRNA transcript (SSU-rRNA, 5.8S rRNA, LSU-rRNA)"/>
    <property type="evidence" value="ECO:0007669"/>
    <property type="project" value="TreeGrafter"/>
</dbReference>
<dbReference type="KEGG" id="fas:105263440"/>
<reference evidence="5" key="2">
    <citation type="submission" date="2025-04" db="UniProtKB">
        <authorList>
            <consortium name="RefSeq"/>
        </authorList>
    </citation>
    <scope>IDENTIFICATION</scope>
    <source>
        <strain evidence="5">USDA-PBARC FA_bdor</strain>
        <tissue evidence="5">Whole organism</tissue>
    </source>
</reference>
<dbReference type="GO" id="GO:0032040">
    <property type="term" value="C:small-subunit processome"/>
    <property type="evidence" value="ECO:0007669"/>
    <property type="project" value="TreeGrafter"/>
</dbReference>
<evidence type="ECO:0000256" key="1">
    <source>
        <dbReference type="ARBA" id="ARBA00010979"/>
    </source>
</evidence>
<evidence type="ECO:0000313" key="4">
    <source>
        <dbReference type="Proteomes" id="UP000694866"/>
    </source>
</evidence>
<sequence>MVQAIDETEQQRDLPQALRLLGEMNANVLRVNQLVDNMLVRVRNGEVSTDKGLSFLEIKYHMLLSYLINLTYVVLRKCSGEKIEGDPSIDRLVEIRTVLEKIRPIDHKLKYQIDKLVKTAVTGTTSSSDPSYFRANPESLMAKIDGSDQEDESDEEDEGGKGNKVRKTGIYVPPKLAAVHYDGDETMMEKSRKASERARRRAVSGAVLRELKEEYLDAPIEDTQGGEKQISLGRENKRKIEFEENYMTRLPVTKQEKHRNRQISTLGQLGDEITTFGGSSSIPMKKRKAAKGKGKKSFKKKRHF</sequence>
<evidence type="ECO:0000313" key="3">
    <source>
        <dbReference type="EMBL" id="JAG76120.1"/>
    </source>
</evidence>
<dbReference type="PANTHER" id="PTHR13237">
    <property type="entry name" value="SOMETHING ABOUT SILENCING PROTEIN 10-RELATED"/>
    <property type="match status" value="1"/>
</dbReference>
<dbReference type="Pfam" id="PF04000">
    <property type="entry name" value="Sas10_Utp3"/>
    <property type="match status" value="1"/>
</dbReference>
<evidence type="ECO:0000313" key="5">
    <source>
        <dbReference type="RefSeq" id="XP_011297960.1"/>
    </source>
</evidence>
<reference evidence="3" key="1">
    <citation type="submission" date="2015-01" db="EMBL/GenBank/DDBJ databases">
        <title>Transcriptome Assembly of Fopius arisanus.</title>
        <authorList>
            <person name="Geib S."/>
        </authorList>
    </citation>
    <scope>NUCLEOTIDE SEQUENCE</scope>
</reference>
<dbReference type="RefSeq" id="XP_011297960.1">
    <property type="nucleotide sequence ID" value="XM_011299658.1"/>
</dbReference>
<feature type="compositionally biased region" description="Acidic residues" evidence="2">
    <location>
        <begin position="147"/>
        <end position="158"/>
    </location>
</feature>
<dbReference type="AlphaFoldDB" id="A0A0C9PXX2"/>
<feature type="compositionally biased region" description="Basic residues" evidence="2">
    <location>
        <begin position="284"/>
        <end position="304"/>
    </location>
</feature>